<feature type="transmembrane region" description="Helical" evidence="1">
    <location>
        <begin position="16"/>
        <end position="39"/>
    </location>
</feature>
<protein>
    <recommendedName>
        <fullName evidence="4">Defect at low temperature protein 1</fullName>
    </recommendedName>
</protein>
<evidence type="ECO:0000256" key="1">
    <source>
        <dbReference type="SAM" id="Phobius"/>
    </source>
</evidence>
<feature type="transmembrane region" description="Helical" evidence="1">
    <location>
        <begin position="51"/>
        <end position="72"/>
    </location>
</feature>
<reference evidence="2 3" key="1">
    <citation type="journal article" date="2018" name="Evol. Lett.">
        <title>Horizontal gene cluster transfer increased hallucinogenic mushroom diversity.</title>
        <authorList>
            <person name="Reynolds H.T."/>
            <person name="Vijayakumar V."/>
            <person name="Gluck-Thaler E."/>
            <person name="Korotkin H.B."/>
            <person name="Matheny P.B."/>
            <person name="Slot J.C."/>
        </authorList>
    </citation>
    <scope>NUCLEOTIDE SEQUENCE [LARGE SCALE GENOMIC DNA]</scope>
    <source>
        <strain evidence="2 3">2631</strain>
    </source>
</reference>
<evidence type="ECO:0008006" key="4">
    <source>
        <dbReference type="Google" id="ProtNLM"/>
    </source>
</evidence>
<dbReference type="OrthoDB" id="337038at2759"/>
<evidence type="ECO:0000313" key="3">
    <source>
        <dbReference type="Proteomes" id="UP000283269"/>
    </source>
</evidence>
<organism evidence="2 3">
    <name type="scientific">Psilocybe cyanescens</name>
    <dbReference type="NCBI Taxonomy" id="93625"/>
    <lineage>
        <taxon>Eukaryota</taxon>
        <taxon>Fungi</taxon>
        <taxon>Dikarya</taxon>
        <taxon>Basidiomycota</taxon>
        <taxon>Agaricomycotina</taxon>
        <taxon>Agaricomycetes</taxon>
        <taxon>Agaricomycetidae</taxon>
        <taxon>Agaricales</taxon>
        <taxon>Agaricineae</taxon>
        <taxon>Strophariaceae</taxon>
        <taxon>Psilocybe</taxon>
    </lineage>
</organism>
<comment type="caution">
    <text evidence="2">The sequence shown here is derived from an EMBL/GenBank/DDBJ whole genome shotgun (WGS) entry which is preliminary data.</text>
</comment>
<keyword evidence="1" id="KW-0812">Transmembrane</keyword>
<dbReference type="Proteomes" id="UP000283269">
    <property type="component" value="Unassembled WGS sequence"/>
</dbReference>
<evidence type="ECO:0000313" key="2">
    <source>
        <dbReference type="EMBL" id="PPQ89592.1"/>
    </source>
</evidence>
<keyword evidence="1" id="KW-1133">Transmembrane helix</keyword>
<name>A0A409XFN2_PSICY</name>
<dbReference type="AlphaFoldDB" id="A0A409XFN2"/>
<proteinExistence type="predicted"/>
<accession>A0A409XFN2</accession>
<sequence>MRVSSRVLRTASEATYAFLVLVAVVATGLSCAAIIAQAVRTSPTRSWTKNFNALVIGASYVVVFAASLSFCVKRRVAVRLKLQRISKTYRSVGRHDLPDVRGTQSRSYPFSVESVHKHVLQEYIRACLVSFESLPKNVYHEGWGRPGTRYSGISFRRTLLDTIPHIDTLAHVVIPLHPRLKPHARMLHHFRFLNPLLPKDEDGMTPLHYYDSAIQLARHSSRELTEDEFETGMNAAYQIEKCLNECRLEMLESDSATQLNA</sequence>
<keyword evidence="3" id="KW-1185">Reference proteome</keyword>
<keyword evidence="1" id="KW-0472">Membrane</keyword>
<gene>
    <name evidence="2" type="ORF">CVT25_012337</name>
</gene>
<dbReference type="EMBL" id="NHYD01001858">
    <property type="protein sequence ID" value="PPQ89592.1"/>
    <property type="molecule type" value="Genomic_DNA"/>
</dbReference>
<dbReference type="InParanoid" id="A0A409XFN2"/>
<dbReference type="PROSITE" id="PS51257">
    <property type="entry name" value="PROKAR_LIPOPROTEIN"/>
    <property type="match status" value="1"/>
</dbReference>
<dbReference type="STRING" id="93625.A0A409XFN2"/>